<proteinExistence type="predicted"/>
<protein>
    <recommendedName>
        <fullName evidence="4">Major facilitator superfamily (MFS) profile domain-containing protein</fullName>
    </recommendedName>
</protein>
<dbReference type="AlphaFoldDB" id="A0A0U5G2I0"/>
<dbReference type="EMBL" id="CDMC01000004">
    <property type="protein sequence ID" value="CEL03695.1"/>
    <property type="molecule type" value="Genomic_DNA"/>
</dbReference>
<dbReference type="SUPFAM" id="SSF103473">
    <property type="entry name" value="MFS general substrate transporter"/>
    <property type="match status" value="1"/>
</dbReference>
<evidence type="ECO:0000313" key="3">
    <source>
        <dbReference type="Proteomes" id="UP000054771"/>
    </source>
</evidence>
<organism evidence="2 3">
    <name type="scientific">Aspergillus calidoustus</name>
    <dbReference type="NCBI Taxonomy" id="454130"/>
    <lineage>
        <taxon>Eukaryota</taxon>
        <taxon>Fungi</taxon>
        <taxon>Dikarya</taxon>
        <taxon>Ascomycota</taxon>
        <taxon>Pezizomycotina</taxon>
        <taxon>Eurotiomycetes</taxon>
        <taxon>Eurotiomycetidae</taxon>
        <taxon>Eurotiales</taxon>
        <taxon>Aspergillaceae</taxon>
        <taxon>Aspergillus</taxon>
        <taxon>Aspergillus subgen. Nidulantes</taxon>
    </lineage>
</organism>
<dbReference type="InterPro" id="IPR036259">
    <property type="entry name" value="MFS_trans_sf"/>
</dbReference>
<name>A0A0U5G2I0_ASPCI</name>
<evidence type="ECO:0008006" key="4">
    <source>
        <dbReference type="Google" id="ProtNLM"/>
    </source>
</evidence>
<feature type="transmembrane region" description="Helical" evidence="1">
    <location>
        <begin position="20"/>
        <end position="40"/>
    </location>
</feature>
<keyword evidence="1" id="KW-0472">Membrane</keyword>
<sequence length="61" mass="6962">MIYGIARHVTKVGGIDPWRWILLFLGGLTLLGAVLAWFILGSPHEVEFLNEEKRRMARVTI</sequence>
<keyword evidence="1" id="KW-1133">Transmembrane helix</keyword>
<gene>
    <name evidence="2" type="ORF">ASPCAL04841</name>
</gene>
<keyword evidence="3" id="KW-1185">Reference proteome</keyword>
<evidence type="ECO:0000313" key="2">
    <source>
        <dbReference type="EMBL" id="CEL03695.1"/>
    </source>
</evidence>
<dbReference type="STRING" id="454130.A0A0U5G2I0"/>
<dbReference type="Proteomes" id="UP000054771">
    <property type="component" value="Unassembled WGS sequence"/>
</dbReference>
<keyword evidence="1" id="KW-0812">Transmembrane</keyword>
<evidence type="ECO:0000256" key="1">
    <source>
        <dbReference type="SAM" id="Phobius"/>
    </source>
</evidence>
<reference evidence="3" key="1">
    <citation type="journal article" date="2016" name="Genome Announc.">
        <title>Draft genome sequences of fungus Aspergillus calidoustus.</title>
        <authorList>
            <person name="Horn F."/>
            <person name="Linde J."/>
            <person name="Mattern D.J."/>
            <person name="Walther G."/>
            <person name="Guthke R."/>
            <person name="Scherlach K."/>
            <person name="Martin K."/>
            <person name="Brakhage A.A."/>
            <person name="Petzke L."/>
            <person name="Valiante V."/>
        </authorList>
    </citation>
    <scope>NUCLEOTIDE SEQUENCE [LARGE SCALE GENOMIC DNA]</scope>
    <source>
        <strain evidence="3">SF006504</strain>
    </source>
</reference>
<accession>A0A0U5G2I0</accession>